<keyword evidence="3" id="KW-1185">Reference proteome</keyword>
<feature type="region of interest" description="Disordered" evidence="1">
    <location>
        <begin position="1"/>
        <end position="42"/>
    </location>
</feature>
<organism evidence="2 3">
    <name type="scientific">Halorhabdus tiamatea SARL4B</name>
    <dbReference type="NCBI Taxonomy" id="1033806"/>
    <lineage>
        <taxon>Archaea</taxon>
        <taxon>Methanobacteriati</taxon>
        <taxon>Methanobacteriota</taxon>
        <taxon>Stenosarchaea group</taxon>
        <taxon>Halobacteria</taxon>
        <taxon>Halobacteriales</taxon>
        <taxon>Haloarculaceae</taxon>
        <taxon>Halorhabdus</taxon>
    </lineage>
</organism>
<sequence>MAGCLDRIPLLGGEQPPPFGPVEHSWGMAGRDAVNTASNPGS</sequence>
<dbReference type="EMBL" id="HF571520">
    <property type="protein sequence ID" value="CCQ33995.1"/>
    <property type="molecule type" value="Genomic_DNA"/>
</dbReference>
<reference evidence="2 3" key="1">
    <citation type="journal article" date="2014" name="Environ. Microbiol.">
        <title>Halorhabdus tiamatea: proteogenomics and glycosidase activity measurements identify the first cultivated euryarchaeon from a deep-sea anoxic brine lake as potential polysaccharide degrader.</title>
        <authorList>
            <person name="Werner J."/>
            <person name="Ferrer M."/>
            <person name="Michel G."/>
            <person name="Mann A.J."/>
            <person name="Huang S."/>
            <person name="Juarez S."/>
            <person name="Ciordia S."/>
            <person name="Albar J.P."/>
            <person name="Alcaide M."/>
            <person name="La Cono V."/>
            <person name="Yakimov M.M."/>
            <person name="Antunes A."/>
            <person name="Taborda M."/>
            <person name="Da Costa M.S."/>
            <person name="Amann R.I."/>
            <person name="Gloeckner F.O."/>
            <person name="Golyshina O.V."/>
            <person name="Golyshin P.N."/>
            <person name="Teeling H."/>
        </authorList>
    </citation>
    <scope>NUCLEOTIDE SEQUENCE [LARGE SCALE GENOMIC DNA]</scope>
    <source>
        <strain evidence="3">SARL4B</strain>
    </source>
</reference>
<proteinExistence type="predicted"/>
<evidence type="ECO:0000313" key="2">
    <source>
        <dbReference type="EMBL" id="CCQ33995.1"/>
    </source>
</evidence>
<dbReference type="KEGG" id="hti:HTIA_1875"/>
<protein>
    <submittedName>
        <fullName evidence="2">Uncharacterized protein</fullName>
    </submittedName>
</protein>
<name>S6D395_9EURY</name>
<gene>
    <name evidence="2" type="ORF">HTIA_1875</name>
</gene>
<dbReference type="Proteomes" id="UP000015381">
    <property type="component" value="Chromosome I"/>
</dbReference>
<evidence type="ECO:0000256" key="1">
    <source>
        <dbReference type="SAM" id="MobiDB-lite"/>
    </source>
</evidence>
<accession>S6D395</accession>
<dbReference type="AlphaFoldDB" id="S6D395"/>
<dbReference type="HOGENOM" id="CLU_3245276_0_0_2"/>
<evidence type="ECO:0000313" key="3">
    <source>
        <dbReference type="Proteomes" id="UP000015381"/>
    </source>
</evidence>